<protein>
    <submittedName>
        <fullName evidence="2">Uncharacterized protein</fullName>
    </submittedName>
</protein>
<dbReference type="EMBL" id="UZAL01004811">
    <property type="protein sequence ID" value="VDO91218.1"/>
    <property type="molecule type" value="Genomic_DNA"/>
</dbReference>
<dbReference type="InterPro" id="IPR027705">
    <property type="entry name" value="Flotillin_fam"/>
</dbReference>
<accession>A0A183NLM4</accession>
<dbReference type="STRING" id="31246.A0A183NLM4"/>
<dbReference type="Proteomes" id="UP000269396">
    <property type="component" value="Unassembled WGS sequence"/>
</dbReference>
<dbReference type="GO" id="GO:0031410">
    <property type="term" value="C:cytoplasmic vesicle"/>
    <property type="evidence" value="ECO:0007669"/>
    <property type="project" value="TreeGrafter"/>
</dbReference>
<dbReference type="PANTHER" id="PTHR13806:SF46">
    <property type="entry name" value="FLOTILLIN-1-RELATED"/>
    <property type="match status" value="1"/>
</dbReference>
<name>A0A183NLM4_9TREM</name>
<dbReference type="GO" id="GO:0002090">
    <property type="term" value="P:regulation of receptor internalization"/>
    <property type="evidence" value="ECO:0007669"/>
    <property type="project" value="TreeGrafter"/>
</dbReference>
<dbReference type="GO" id="GO:0072659">
    <property type="term" value="P:protein localization to plasma membrane"/>
    <property type="evidence" value="ECO:0007669"/>
    <property type="project" value="TreeGrafter"/>
</dbReference>
<dbReference type="GO" id="GO:1901890">
    <property type="term" value="P:positive regulation of cell junction assembly"/>
    <property type="evidence" value="ECO:0007669"/>
    <property type="project" value="TreeGrafter"/>
</dbReference>
<dbReference type="GO" id="GO:2000049">
    <property type="term" value="P:positive regulation of cell-cell adhesion mediated by cadherin"/>
    <property type="evidence" value="ECO:0007669"/>
    <property type="project" value="TreeGrafter"/>
</dbReference>
<gene>
    <name evidence="2" type="ORF">SMTD_LOCUS3010</name>
</gene>
<dbReference type="GO" id="GO:0070528">
    <property type="term" value="P:protein kinase C signaling"/>
    <property type="evidence" value="ECO:0007669"/>
    <property type="project" value="TreeGrafter"/>
</dbReference>
<keyword evidence="3" id="KW-1185">Reference proteome</keyword>
<dbReference type="GO" id="GO:0002020">
    <property type="term" value="F:protease binding"/>
    <property type="evidence" value="ECO:0007669"/>
    <property type="project" value="TreeGrafter"/>
</dbReference>
<comment type="similarity">
    <text evidence="1">Belongs to the band 7/mec-2 family. Flotillin subfamily.</text>
</comment>
<dbReference type="GO" id="GO:0016600">
    <property type="term" value="C:flotillin complex"/>
    <property type="evidence" value="ECO:0007669"/>
    <property type="project" value="TreeGrafter"/>
</dbReference>
<dbReference type="GO" id="GO:0045807">
    <property type="term" value="P:positive regulation of endocytosis"/>
    <property type="evidence" value="ECO:0007669"/>
    <property type="project" value="TreeGrafter"/>
</dbReference>
<sequence length="116" mass="13245">MQITVLEKTQQIQVEELEIVRQERHLDATVRKPAEAERFRLERLAEADRLRLTAEAEAEAEAIRLRGLAEAEALKAIAHAEAEQMAKKAEAWKNYQVCLFICLLIKIINVARLPSI</sequence>
<evidence type="ECO:0000313" key="2">
    <source>
        <dbReference type="EMBL" id="VDO91218.1"/>
    </source>
</evidence>
<dbReference type="AlphaFoldDB" id="A0A183NLM4"/>
<dbReference type="PANTHER" id="PTHR13806">
    <property type="entry name" value="FLOTILLIN-RELATED"/>
    <property type="match status" value="1"/>
</dbReference>
<proteinExistence type="inferred from homology"/>
<evidence type="ECO:0000256" key="1">
    <source>
        <dbReference type="RuleBase" id="RU366054"/>
    </source>
</evidence>
<organism evidence="2 3">
    <name type="scientific">Schistosoma mattheei</name>
    <dbReference type="NCBI Taxonomy" id="31246"/>
    <lineage>
        <taxon>Eukaryota</taxon>
        <taxon>Metazoa</taxon>
        <taxon>Spiralia</taxon>
        <taxon>Lophotrochozoa</taxon>
        <taxon>Platyhelminthes</taxon>
        <taxon>Trematoda</taxon>
        <taxon>Digenea</taxon>
        <taxon>Strigeidida</taxon>
        <taxon>Schistosomatoidea</taxon>
        <taxon>Schistosomatidae</taxon>
        <taxon>Schistosoma</taxon>
    </lineage>
</organism>
<evidence type="ECO:0000313" key="3">
    <source>
        <dbReference type="Proteomes" id="UP000269396"/>
    </source>
</evidence>
<reference evidence="2 3" key="1">
    <citation type="submission" date="2018-11" db="EMBL/GenBank/DDBJ databases">
        <authorList>
            <consortium name="Pathogen Informatics"/>
        </authorList>
    </citation>
    <scope>NUCLEOTIDE SEQUENCE [LARGE SCALE GENOMIC DNA]</scope>
    <source>
        <strain>Denwood</strain>
        <strain evidence="3">Zambia</strain>
    </source>
</reference>